<feature type="non-terminal residue" evidence="1">
    <location>
        <position position="1"/>
    </location>
</feature>
<name>A0A0F8W0N9_9ZZZZ</name>
<accession>A0A0F8W0N9</accession>
<gene>
    <name evidence="1" type="ORF">LCGC14_3127320</name>
</gene>
<sequence>SYGAADSGSSGYVRCVTDGVSSTTPEADADALVAGIDDGVVDIINYVIVDQAVDFRSTAQPSAIGANFAIDALYVARINERKLAGYDVLPSNFLTAMKAACQRIIVDNPQI</sequence>
<dbReference type="EMBL" id="LAZR01068137">
    <property type="protein sequence ID" value="KKK50207.1"/>
    <property type="molecule type" value="Genomic_DNA"/>
</dbReference>
<dbReference type="AlphaFoldDB" id="A0A0F8W0N9"/>
<protein>
    <submittedName>
        <fullName evidence="1">Uncharacterized protein</fullName>
    </submittedName>
</protein>
<organism evidence="1">
    <name type="scientific">marine sediment metagenome</name>
    <dbReference type="NCBI Taxonomy" id="412755"/>
    <lineage>
        <taxon>unclassified sequences</taxon>
        <taxon>metagenomes</taxon>
        <taxon>ecological metagenomes</taxon>
    </lineage>
</organism>
<evidence type="ECO:0000313" key="1">
    <source>
        <dbReference type="EMBL" id="KKK50207.1"/>
    </source>
</evidence>
<proteinExistence type="predicted"/>
<reference evidence="1" key="1">
    <citation type="journal article" date="2015" name="Nature">
        <title>Complex archaea that bridge the gap between prokaryotes and eukaryotes.</title>
        <authorList>
            <person name="Spang A."/>
            <person name="Saw J.H."/>
            <person name="Jorgensen S.L."/>
            <person name="Zaremba-Niedzwiedzka K."/>
            <person name="Martijn J."/>
            <person name="Lind A.E."/>
            <person name="van Eijk R."/>
            <person name="Schleper C."/>
            <person name="Guy L."/>
            <person name="Ettema T.J."/>
        </authorList>
    </citation>
    <scope>NUCLEOTIDE SEQUENCE</scope>
</reference>
<comment type="caution">
    <text evidence="1">The sequence shown here is derived from an EMBL/GenBank/DDBJ whole genome shotgun (WGS) entry which is preliminary data.</text>
</comment>